<gene>
    <name evidence="2" type="ORF">ACN42_g2</name>
</gene>
<dbReference type="EMBL" id="LLXE01000001">
    <property type="protein sequence ID" value="KUM66958.1"/>
    <property type="molecule type" value="Genomic_DNA"/>
</dbReference>
<feature type="compositionally biased region" description="Basic and acidic residues" evidence="1">
    <location>
        <begin position="353"/>
        <end position="362"/>
    </location>
</feature>
<name>A0A117NT60_PENFR</name>
<evidence type="ECO:0000313" key="3">
    <source>
        <dbReference type="Proteomes" id="UP000055045"/>
    </source>
</evidence>
<feature type="compositionally biased region" description="Low complexity" evidence="1">
    <location>
        <begin position="478"/>
        <end position="489"/>
    </location>
</feature>
<feature type="region of interest" description="Disordered" evidence="1">
    <location>
        <begin position="433"/>
        <end position="551"/>
    </location>
</feature>
<evidence type="ECO:0000256" key="1">
    <source>
        <dbReference type="SAM" id="MobiDB-lite"/>
    </source>
</evidence>
<evidence type="ECO:0008006" key="4">
    <source>
        <dbReference type="Google" id="ProtNLM"/>
    </source>
</evidence>
<feature type="compositionally biased region" description="Polar residues" evidence="1">
    <location>
        <begin position="458"/>
        <end position="470"/>
    </location>
</feature>
<proteinExistence type="predicted"/>
<sequence length="551" mass="61253">MYICTYNYRIVRYLIPWNDLESVPTSTTASRFSNRPDVDLNSIDNTTVAELIRLVGFISLFLNFCNLTSSTQYQSHIALSPANLTSHRGPPHSKVLSTSRTCNVTVWGDSRKRHSQARPSSHLSPQLSSTLAVLTMSSDDASPQAEQQYNNNASNDTPRALPGHNPAIAKYNRVQIRPESIVKPDLFTLYFGFFGTAVWTRRVAMTVNERVENHYVLTARPPTQDEFDAIVEHGTRALYYGRTGIPISSFLGTAFLYRQARKSPLFPRDPTPAALFSTLRTMWADTSLRPNLGTAAFKMLFIITLGSMASNAYAVSKDAMQMLTDPRLKGFIEDVRKAKPEDVRKRKIQAANERVRSMRSGEQDVGSQMMGTPSGYAGGEEYQQEQASDSSPQPNSYSEYVNSNDTKGNSPSVSYESPTSGLDAGAIWARGRNTQPESKSALDFMDEDDASPTAAEYRNTNIDGSQTTGSAWDRIRRQNAAPRQPRQQPGMSQPSPNPYSSSAEFGQSDQEKYDSTQKTERDRAQAEFDRMIEAERNAGSEGSPRNRGWGS</sequence>
<accession>A0A117NT60</accession>
<dbReference type="Proteomes" id="UP000055045">
    <property type="component" value="Unassembled WGS sequence"/>
</dbReference>
<feature type="region of interest" description="Disordered" evidence="1">
    <location>
        <begin position="341"/>
        <end position="419"/>
    </location>
</feature>
<protein>
    <recommendedName>
        <fullName evidence="4">Endo-1,3(4)-beta-glucanase</fullName>
    </recommendedName>
</protein>
<reference evidence="2 3" key="1">
    <citation type="submission" date="2015-10" db="EMBL/GenBank/DDBJ databases">
        <title>Genome sequencing of Penicillium freii.</title>
        <authorList>
            <person name="Nguyen H.D."/>
            <person name="Visagie C.M."/>
            <person name="Seifert K.A."/>
        </authorList>
    </citation>
    <scope>NUCLEOTIDE SEQUENCE [LARGE SCALE GENOMIC DNA]</scope>
    <source>
        <strain evidence="2 3">DAOM 242723</strain>
    </source>
</reference>
<dbReference type="STRING" id="48697.A0A117NT60"/>
<feature type="region of interest" description="Disordered" evidence="1">
    <location>
        <begin position="139"/>
        <end position="161"/>
    </location>
</feature>
<evidence type="ECO:0000313" key="2">
    <source>
        <dbReference type="EMBL" id="KUM66958.1"/>
    </source>
</evidence>
<feature type="compositionally biased region" description="Polar residues" evidence="1">
    <location>
        <begin position="490"/>
        <end position="508"/>
    </location>
</feature>
<comment type="caution">
    <text evidence="2">The sequence shown here is derived from an EMBL/GenBank/DDBJ whole genome shotgun (WGS) entry which is preliminary data.</text>
</comment>
<feature type="compositionally biased region" description="Basic and acidic residues" evidence="1">
    <location>
        <begin position="509"/>
        <end position="538"/>
    </location>
</feature>
<keyword evidence="3" id="KW-1185">Reference proteome</keyword>
<dbReference type="AlphaFoldDB" id="A0A117NT60"/>
<feature type="compositionally biased region" description="Polar residues" evidence="1">
    <location>
        <begin position="139"/>
        <end position="157"/>
    </location>
</feature>
<organism evidence="2 3">
    <name type="scientific">Penicillium freii</name>
    <dbReference type="NCBI Taxonomy" id="48697"/>
    <lineage>
        <taxon>Eukaryota</taxon>
        <taxon>Fungi</taxon>
        <taxon>Dikarya</taxon>
        <taxon>Ascomycota</taxon>
        <taxon>Pezizomycotina</taxon>
        <taxon>Eurotiomycetes</taxon>
        <taxon>Eurotiomycetidae</taxon>
        <taxon>Eurotiales</taxon>
        <taxon>Aspergillaceae</taxon>
        <taxon>Penicillium</taxon>
    </lineage>
</organism>
<feature type="compositionally biased region" description="Polar residues" evidence="1">
    <location>
        <begin position="384"/>
        <end position="419"/>
    </location>
</feature>